<sequence>MPFVKEGDESNPDISLLYKEINDELQIGKIPNILKTTSIDPPIAKWFWEGVKIILLRESSIPRTLKESIAVVVSNANSCNYCTHAHSMLLQLMGFDDEKINDLKNNFESFPEKEKAVLDYALKINNSANKTTSDDHKILTNLGYDDKQIVEITSVVAAFNWANIIADALGTEIEA</sequence>
<dbReference type="NCBIfam" id="TIGR00778">
    <property type="entry name" value="ahpD_dom"/>
    <property type="match status" value="1"/>
</dbReference>
<dbReference type="EMBL" id="CP021324">
    <property type="protein sequence ID" value="ARS64463.1"/>
    <property type="molecule type" value="Genomic_DNA"/>
</dbReference>
<dbReference type="AlphaFoldDB" id="A0A2Z2HKC8"/>
<dbReference type="Pfam" id="PF02627">
    <property type="entry name" value="CMD"/>
    <property type="match status" value="1"/>
</dbReference>
<gene>
    <name evidence="2" type="ORF">NMSP_0844</name>
</gene>
<dbReference type="OrthoDB" id="201738at2157"/>
<dbReference type="RefSeq" id="WP_086907567.1">
    <property type="nucleotide sequence ID" value="NZ_CP021324.1"/>
</dbReference>
<evidence type="ECO:0000259" key="1">
    <source>
        <dbReference type="Pfam" id="PF02627"/>
    </source>
</evidence>
<dbReference type="GeneID" id="32901315"/>
<dbReference type="NCBIfam" id="TIGR01926">
    <property type="entry name" value="peroxid_rel"/>
    <property type="match status" value="1"/>
</dbReference>
<evidence type="ECO:0000313" key="2">
    <source>
        <dbReference type="EMBL" id="ARS64463.1"/>
    </source>
</evidence>
<dbReference type="GO" id="GO:0051920">
    <property type="term" value="F:peroxiredoxin activity"/>
    <property type="evidence" value="ECO:0007669"/>
    <property type="project" value="InterPro"/>
</dbReference>
<dbReference type="SUPFAM" id="SSF69118">
    <property type="entry name" value="AhpD-like"/>
    <property type="match status" value="1"/>
</dbReference>
<name>A0A2Z2HKC8_9ARCH</name>
<dbReference type="Proteomes" id="UP000249949">
    <property type="component" value="Chromosome"/>
</dbReference>
<accession>A0A2Z2HKC8</accession>
<dbReference type="PANTHER" id="PTHR35446">
    <property type="entry name" value="SI:CH211-175M2.5"/>
    <property type="match status" value="1"/>
</dbReference>
<dbReference type="InterPro" id="IPR010195">
    <property type="entry name" value="Uncharacterised_peroxidase-rel"/>
</dbReference>
<dbReference type="InterPro" id="IPR029032">
    <property type="entry name" value="AhpD-like"/>
</dbReference>
<dbReference type="InterPro" id="IPR003779">
    <property type="entry name" value="CMD-like"/>
</dbReference>
<protein>
    <submittedName>
        <fullName evidence="2">Carboxymuconolactone decarboxylase family protein</fullName>
    </submittedName>
</protein>
<organism evidence="2 3">
    <name type="scientific">Candidatus Nitrosomarinus catalinensis</name>
    <dbReference type="NCBI Taxonomy" id="1898749"/>
    <lineage>
        <taxon>Archaea</taxon>
        <taxon>Nitrososphaerota</taxon>
        <taxon>Nitrososphaeria</taxon>
        <taxon>Nitrosopumilales</taxon>
        <taxon>Nitrosopumilaceae</taxon>
        <taxon>Candidatus Nitrosomarinus</taxon>
    </lineage>
</organism>
<evidence type="ECO:0000313" key="3">
    <source>
        <dbReference type="Proteomes" id="UP000249949"/>
    </source>
</evidence>
<feature type="domain" description="Carboxymuconolactone decarboxylase-like" evidence="1">
    <location>
        <begin position="48"/>
        <end position="103"/>
    </location>
</feature>
<dbReference type="InterPro" id="IPR004675">
    <property type="entry name" value="AhpD_core"/>
</dbReference>
<dbReference type="Gene3D" id="1.20.1290.10">
    <property type="entry name" value="AhpD-like"/>
    <property type="match status" value="1"/>
</dbReference>
<keyword evidence="3" id="KW-1185">Reference proteome</keyword>
<proteinExistence type="predicted"/>
<reference evidence="2 3" key="1">
    <citation type="journal article" date="2017" name="Environ. Microbiol.">
        <title>Genome and epigenome of a novel marine Thaumarchaeota strain suggest viral infection, phosphorothioation DNA modification and multiple restriction systems.</title>
        <authorList>
            <person name="Ahlgren N.A."/>
            <person name="Chen Y."/>
            <person name="Needham D.M."/>
            <person name="Parada A.E."/>
            <person name="Sachdeva R."/>
            <person name="Trinh V."/>
            <person name="Chen T."/>
            <person name="Fuhrman J.A."/>
        </authorList>
    </citation>
    <scope>NUCLEOTIDE SEQUENCE [LARGE SCALE GENOMIC DNA]</scope>
    <source>
        <strain evidence="2 3">SPOT01</strain>
    </source>
</reference>
<dbReference type="PANTHER" id="PTHR35446:SF2">
    <property type="entry name" value="CARBOXYMUCONOLACTONE DECARBOXYLASE-LIKE DOMAIN-CONTAINING PROTEIN"/>
    <property type="match status" value="1"/>
</dbReference>
<dbReference type="KEGG" id="nct:NMSP_0844"/>